<dbReference type="OrthoDB" id="5994at2759"/>
<dbReference type="Pfam" id="PF00829">
    <property type="entry name" value="Ribosomal_L21p"/>
    <property type="match status" value="1"/>
</dbReference>
<accession>A0A8S1GZH7</accession>
<keyword evidence="4" id="KW-1185">Reference proteome</keyword>
<evidence type="ECO:0000256" key="2">
    <source>
        <dbReference type="ARBA" id="ARBA00044129"/>
    </source>
</evidence>
<dbReference type="GO" id="GO:0005762">
    <property type="term" value="C:mitochondrial large ribosomal subunit"/>
    <property type="evidence" value="ECO:0007669"/>
    <property type="project" value="TreeGrafter"/>
</dbReference>
<dbReference type="AlphaFoldDB" id="A0A8S1GZH7"/>
<reference evidence="3" key="1">
    <citation type="submission" date="2020-10" db="EMBL/GenBank/DDBJ databases">
        <authorList>
            <person name="Kikuchi T."/>
        </authorList>
    </citation>
    <scope>NUCLEOTIDE SEQUENCE</scope>
    <source>
        <strain evidence="3">NKZ352</strain>
    </source>
</reference>
<comment type="similarity">
    <text evidence="1">Belongs to the bacterial ribosomal protein bL21 family.</text>
</comment>
<protein>
    <recommendedName>
        <fullName evidence="2">Large ribosomal subunit protein bL21m</fullName>
    </recommendedName>
</protein>
<gene>
    <name evidence="3" type="ORF">CAUJ_LOCUS4411</name>
</gene>
<proteinExistence type="inferred from homology"/>
<evidence type="ECO:0000313" key="4">
    <source>
        <dbReference type="Proteomes" id="UP000835052"/>
    </source>
</evidence>
<dbReference type="EMBL" id="CAJGYM010000008">
    <property type="protein sequence ID" value="CAD6188492.1"/>
    <property type="molecule type" value="Genomic_DNA"/>
</dbReference>
<comment type="caution">
    <text evidence="3">The sequence shown here is derived from an EMBL/GenBank/DDBJ whole genome shotgun (WGS) entry which is preliminary data.</text>
</comment>
<dbReference type="InterPro" id="IPR036164">
    <property type="entry name" value="bL21-like_sf"/>
</dbReference>
<dbReference type="SUPFAM" id="SSF141091">
    <property type="entry name" value="L21p-like"/>
    <property type="match status" value="1"/>
</dbReference>
<sequence length="167" mass="18499">MLARGRFLNSLRLTASCSRTSTSSSKASPAVVVDTAKKTTEVFDQIAENLSDPRQKLFAVVYVNGRQWKVTDGDLISLEGNLPLAIGDEINLEKVLMVGGANFSIFGRPLLAEKAAKVEAVVVEKSTKCPEIDYTHYNHNQTKIVNWRSEETTVLRIRRVSANQEFA</sequence>
<dbReference type="GO" id="GO:0003735">
    <property type="term" value="F:structural constituent of ribosome"/>
    <property type="evidence" value="ECO:0007669"/>
    <property type="project" value="TreeGrafter"/>
</dbReference>
<evidence type="ECO:0000313" key="3">
    <source>
        <dbReference type="EMBL" id="CAD6188492.1"/>
    </source>
</evidence>
<evidence type="ECO:0000256" key="1">
    <source>
        <dbReference type="ARBA" id="ARBA00008563"/>
    </source>
</evidence>
<dbReference type="PANTHER" id="PTHR21349">
    <property type="entry name" value="50S RIBOSOMAL PROTEIN L21"/>
    <property type="match status" value="1"/>
</dbReference>
<dbReference type="PANTHER" id="PTHR21349:SF0">
    <property type="entry name" value="LARGE RIBOSOMAL SUBUNIT PROTEIN BL21M"/>
    <property type="match status" value="1"/>
</dbReference>
<name>A0A8S1GZH7_9PELO</name>
<organism evidence="3 4">
    <name type="scientific">Caenorhabditis auriculariae</name>
    <dbReference type="NCBI Taxonomy" id="2777116"/>
    <lineage>
        <taxon>Eukaryota</taxon>
        <taxon>Metazoa</taxon>
        <taxon>Ecdysozoa</taxon>
        <taxon>Nematoda</taxon>
        <taxon>Chromadorea</taxon>
        <taxon>Rhabditida</taxon>
        <taxon>Rhabditina</taxon>
        <taxon>Rhabditomorpha</taxon>
        <taxon>Rhabditoidea</taxon>
        <taxon>Rhabditidae</taxon>
        <taxon>Peloderinae</taxon>
        <taxon>Caenorhabditis</taxon>
    </lineage>
</organism>
<dbReference type="InterPro" id="IPR028909">
    <property type="entry name" value="bL21-like"/>
</dbReference>
<dbReference type="Proteomes" id="UP000835052">
    <property type="component" value="Unassembled WGS sequence"/>
</dbReference>